<dbReference type="EMBL" id="CM045772">
    <property type="protein sequence ID" value="KAI7985288.1"/>
    <property type="molecule type" value="Genomic_DNA"/>
</dbReference>
<gene>
    <name evidence="1" type="ORF">LOK49_LG14G00817</name>
</gene>
<organism evidence="1 2">
    <name type="scientific">Camellia lanceoleosa</name>
    <dbReference type="NCBI Taxonomy" id="1840588"/>
    <lineage>
        <taxon>Eukaryota</taxon>
        <taxon>Viridiplantae</taxon>
        <taxon>Streptophyta</taxon>
        <taxon>Embryophyta</taxon>
        <taxon>Tracheophyta</taxon>
        <taxon>Spermatophyta</taxon>
        <taxon>Magnoliopsida</taxon>
        <taxon>eudicotyledons</taxon>
        <taxon>Gunneridae</taxon>
        <taxon>Pentapetalae</taxon>
        <taxon>asterids</taxon>
        <taxon>Ericales</taxon>
        <taxon>Theaceae</taxon>
        <taxon>Camellia</taxon>
    </lineage>
</organism>
<accession>A0ACC0F947</accession>
<proteinExistence type="predicted"/>
<dbReference type="Proteomes" id="UP001060215">
    <property type="component" value="Chromosome 15"/>
</dbReference>
<reference evidence="1 2" key="1">
    <citation type="journal article" date="2022" name="Plant J.">
        <title>Chromosome-level genome of Camellia lanceoleosa provides a valuable resource for understanding genome evolution and self-incompatibility.</title>
        <authorList>
            <person name="Gong W."/>
            <person name="Xiao S."/>
            <person name="Wang L."/>
            <person name="Liao Z."/>
            <person name="Chang Y."/>
            <person name="Mo W."/>
            <person name="Hu G."/>
            <person name="Li W."/>
            <person name="Zhao G."/>
            <person name="Zhu H."/>
            <person name="Hu X."/>
            <person name="Ji K."/>
            <person name="Xiang X."/>
            <person name="Song Q."/>
            <person name="Yuan D."/>
            <person name="Jin S."/>
            <person name="Zhang L."/>
        </authorList>
    </citation>
    <scope>NUCLEOTIDE SEQUENCE [LARGE SCALE GENOMIC DNA]</scope>
    <source>
        <strain evidence="1">SQ_2022a</strain>
    </source>
</reference>
<evidence type="ECO:0000313" key="1">
    <source>
        <dbReference type="EMBL" id="KAI7985288.1"/>
    </source>
</evidence>
<evidence type="ECO:0000313" key="2">
    <source>
        <dbReference type="Proteomes" id="UP001060215"/>
    </source>
</evidence>
<sequence length="375" mass="42962">MKSFSPLPPFTERTLMLDQSLGCDKVDGLVKCEKWIRGDSNRTEELKAKCAGLEGYHVNVDGRHVTSFPYCTGFTLDDATGLSLNGDVDLQSIFAGSLPTSHPSFAPQRILEMSSRWQAPPLPDGPLELFIGILSAGNHFAERMAVRRSWMQHRLIKSSNVVARFFVALHARKEVNVDLKKEAEFFGNIIIVPYMDNYDLVVLKTVAVCEYGVCTASAKYIMKCDDDTFVRVNAVINEVKKIPDGKSFYVGNINYYHKPHRYGKWAVTYEEWPEEDYPPYANGPGYTVSSDIAHFVVSKYEKHELRLFKMEDVSMGMWVEQFNSSRPVEYIHDLKFCQFGCIEDYYTAHYQSPRQMMCLWNKLQQLGRPLCCNMR</sequence>
<keyword evidence="2" id="KW-1185">Reference proteome</keyword>
<name>A0ACC0F947_9ERIC</name>
<protein>
    <submittedName>
        <fullName evidence="1">Hydroxyproline O-galactosyltransferase GALT5</fullName>
    </submittedName>
</protein>
<comment type="caution">
    <text evidence="1">The sequence shown here is derived from an EMBL/GenBank/DDBJ whole genome shotgun (WGS) entry which is preliminary data.</text>
</comment>